<evidence type="ECO:0000256" key="6">
    <source>
        <dbReference type="ARBA" id="ARBA00022974"/>
    </source>
</evidence>
<evidence type="ECO:0000256" key="1">
    <source>
        <dbReference type="ARBA" id="ARBA00004609"/>
    </source>
</evidence>
<keyword evidence="6" id="KW-0654">Proteoglycan</keyword>
<reference evidence="13" key="1">
    <citation type="submission" date="2017-01" db="EMBL/GenBank/DDBJ databases">
        <title>Comparative genomics of anhydrobiosis in the tardigrade Hypsibius dujardini.</title>
        <authorList>
            <person name="Yoshida Y."/>
            <person name="Koutsovoulos G."/>
            <person name="Laetsch D."/>
            <person name="Stevens L."/>
            <person name="Kumar S."/>
            <person name="Horikawa D."/>
            <person name="Ishino K."/>
            <person name="Komine S."/>
            <person name="Tomita M."/>
            <person name="Blaxter M."/>
            <person name="Arakawa K."/>
        </authorList>
    </citation>
    <scope>NUCLEOTIDE SEQUENCE [LARGE SCALE GENOMIC DNA]</scope>
    <source>
        <strain evidence="13">Z151</strain>
    </source>
</reference>
<dbReference type="AlphaFoldDB" id="A0A9X6NF96"/>
<dbReference type="EMBL" id="MTYJ01000245">
    <property type="protein sequence ID" value="OWA51958.1"/>
    <property type="molecule type" value="Genomic_DNA"/>
</dbReference>
<evidence type="ECO:0000256" key="3">
    <source>
        <dbReference type="ARBA" id="ARBA00022475"/>
    </source>
</evidence>
<organism evidence="12 13">
    <name type="scientific">Hypsibius exemplaris</name>
    <name type="common">Freshwater tardigrade</name>
    <dbReference type="NCBI Taxonomy" id="2072580"/>
    <lineage>
        <taxon>Eukaryota</taxon>
        <taxon>Metazoa</taxon>
        <taxon>Ecdysozoa</taxon>
        <taxon>Tardigrada</taxon>
        <taxon>Eutardigrada</taxon>
        <taxon>Parachela</taxon>
        <taxon>Hypsibioidea</taxon>
        <taxon>Hypsibiidae</taxon>
        <taxon>Hypsibius</taxon>
    </lineage>
</organism>
<comment type="subcellular location">
    <subcellularLocation>
        <location evidence="1">Cell membrane</location>
        <topology evidence="1">Lipid-anchor</topology>
        <topology evidence="1">GPI-anchor</topology>
    </subcellularLocation>
</comment>
<dbReference type="GO" id="GO:0009966">
    <property type="term" value="P:regulation of signal transduction"/>
    <property type="evidence" value="ECO:0007669"/>
    <property type="project" value="InterPro"/>
</dbReference>
<evidence type="ECO:0000256" key="5">
    <source>
        <dbReference type="ARBA" id="ARBA00022729"/>
    </source>
</evidence>
<dbReference type="GO" id="GO:0098552">
    <property type="term" value="C:side of membrane"/>
    <property type="evidence" value="ECO:0007669"/>
    <property type="project" value="UniProtKB-KW"/>
</dbReference>
<accession>A0A9X6NF96</accession>
<gene>
    <name evidence="12" type="ORF">BV898_16417</name>
</gene>
<dbReference type="GO" id="GO:0016477">
    <property type="term" value="P:cell migration"/>
    <property type="evidence" value="ECO:0007669"/>
    <property type="project" value="TreeGrafter"/>
</dbReference>
<evidence type="ECO:0000313" key="13">
    <source>
        <dbReference type="Proteomes" id="UP000192578"/>
    </source>
</evidence>
<evidence type="ECO:0000256" key="2">
    <source>
        <dbReference type="ARBA" id="ARBA00010260"/>
    </source>
</evidence>
<keyword evidence="3" id="KW-1003">Cell membrane</keyword>
<dbReference type="InterPro" id="IPR001863">
    <property type="entry name" value="Glypican"/>
</dbReference>
<dbReference type="GO" id="GO:0005886">
    <property type="term" value="C:plasma membrane"/>
    <property type="evidence" value="ECO:0007669"/>
    <property type="project" value="UniProtKB-SubCell"/>
</dbReference>
<evidence type="ECO:0000256" key="4">
    <source>
        <dbReference type="ARBA" id="ARBA00022622"/>
    </source>
</evidence>
<dbReference type="Proteomes" id="UP000192578">
    <property type="component" value="Unassembled WGS sequence"/>
</dbReference>
<dbReference type="GO" id="GO:0045202">
    <property type="term" value="C:synapse"/>
    <property type="evidence" value="ECO:0007669"/>
    <property type="project" value="TreeGrafter"/>
</dbReference>
<keyword evidence="5" id="KW-0732">Signal</keyword>
<comment type="caution">
    <text evidence="12">The sequence shown here is derived from an EMBL/GenBank/DDBJ whole genome shotgun (WGS) entry which is preliminary data.</text>
</comment>
<evidence type="ECO:0000256" key="8">
    <source>
        <dbReference type="ARBA" id="ARBA00023180"/>
    </source>
</evidence>
<proteinExistence type="inferred from homology"/>
<evidence type="ECO:0000256" key="7">
    <source>
        <dbReference type="ARBA" id="ARBA00023136"/>
    </source>
</evidence>
<dbReference type="GO" id="GO:0005576">
    <property type="term" value="C:extracellular region"/>
    <property type="evidence" value="ECO:0007669"/>
    <property type="project" value="TreeGrafter"/>
</dbReference>
<evidence type="ECO:0000256" key="11">
    <source>
        <dbReference type="RuleBase" id="RU003518"/>
    </source>
</evidence>
<keyword evidence="9" id="KW-0357">Heparan sulfate</keyword>
<dbReference type="Pfam" id="PF01153">
    <property type="entry name" value="Glypican"/>
    <property type="match status" value="1"/>
</dbReference>
<evidence type="ECO:0000313" key="12">
    <source>
        <dbReference type="EMBL" id="OWA51958.1"/>
    </source>
</evidence>
<dbReference type="GO" id="GO:1905475">
    <property type="term" value="P:regulation of protein localization to membrane"/>
    <property type="evidence" value="ECO:0007669"/>
    <property type="project" value="TreeGrafter"/>
</dbReference>
<dbReference type="GO" id="GO:0009986">
    <property type="term" value="C:cell surface"/>
    <property type="evidence" value="ECO:0007669"/>
    <property type="project" value="TreeGrafter"/>
</dbReference>
<dbReference type="PANTHER" id="PTHR10822">
    <property type="entry name" value="GLYPICAN"/>
    <property type="match status" value="1"/>
</dbReference>
<keyword evidence="8" id="KW-0325">Glycoprotein</keyword>
<dbReference type="OrthoDB" id="10010764at2759"/>
<keyword evidence="13" id="KW-1185">Reference proteome</keyword>
<keyword evidence="10" id="KW-0449">Lipoprotein</keyword>
<dbReference type="PANTHER" id="PTHR10822:SF30">
    <property type="entry name" value="DALLY-LIKE, ISOFORM A"/>
    <property type="match status" value="1"/>
</dbReference>
<sequence>MDYFINYCCCLDEDIPSPAADSEFHGRRPAKRKPGYGSSSVLVLVMVGSFLLGQADAAVPRNVSSAVSTPTMHRRTRMMLTTTAQMPGLISSSRSSTSSMKSLMTTTSGSVMVMDNTTMTDSREIQCLPLRHTFGVGSTAKMGLDSSAQMPRRPINGDHLKICSKETTCCTKDMEEKLNVLASQDYARLLNEHLNRFKSLLISRTTKFDDYFTELIRNARHNLNTMFIRTYGPLYEKNAIIFTELFDKLEIYYRGNRGHVNLHSAINTFFSDLFKKMFALLNAQYTLDNTQLQCVSRHMDKVKPFGDVAEKLSQHVRRAFVEARTFVQALAIGRDTARTASEMPITQQCSHALTRMMYCPQCRGMMDLKPCTPYCLSVTKSCLGQHIEMESEWNQYIGNEV</sequence>
<name>A0A9X6NF96_HYPEX</name>
<comment type="similarity">
    <text evidence="2 11">Belongs to the glypican family.</text>
</comment>
<evidence type="ECO:0000256" key="10">
    <source>
        <dbReference type="ARBA" id="ARBA00023288"/>
    </source>
</evidence>
<evidence type="ECO:0000256" key="9">
    <source>
        <dbReference type="ARBA" id="ARBA00023207"/>
    </source>
</evidence>
<keyword evidence="7" id="KW-0472">Membrane</keyword>
<protein>
    <submittedName>
        <fullName evidence="12">Glypican-6</fullName>
    </submittedName>
</protein>
<keyword evidence="4" id="KW-0336">GPI-anchor</keyword>